<organism evidence="1">
    <name type="scientific">marine sediment metagenome</name>
    <dbReference type="NCBI Taxonomy" id="412755"/>
    <lineage>
        <taxon>unclassified sequences</taxon>
        <taxon>metagenomes</taxon>
        <taxon>ecological metagenomes</taxon>
    </lineage>
</organism>
<dbReference type="EMBL" id="LAZR01035980">
    <property type="protein sequence ID" value="KKL26055.1"/>
    <property type="molecule type" value="Genomic_DNA"/>
</dbReference>
<dbReference type="AlphaFoldDB" id="A0A0F9BVY2"/>
<feature type="non-terminal residue" evidence="1">
    <location>
        <position position="1"/>
    </location>
</feature>
<accession>A0A0F9BVY2</accession>
<reference evidence="1" key="1">
    <citation type="journal article" date="2015" name="Nature">
        <title>Complex archaea that bridge the gap between prokaryotes and eukaryotes.</title>
        <authorList>
            <person name="Spang A."/>
            <person name="Saw J.H."/>
            <person name="Jorgensen S.L."/>
            <person name="Zaremba-Niedzwiedzka K."/>
            <person name="Martijn J."/>
            <person name="Lind A.E."/>
            <person name="van Eijk R."/>
            <person name="Schleper C."/>
            <person name="Guy L."/>
            <person name="Ettema T.J."/>
        </authorList>
    </citation>
    <scope>NUCLEOTIDE SEQUENCE</scope>
</reference>
<evidence type="ECO:0000313" key="1">
    <source>
        <dbReference type="EMBL" id="KKL26055.1"/>
    </source>
</evidence>
<gene>
    <name evidence="1" type="ORF">LCGC14_2399090</name>
</gene>
<sequence length="317" mass="36556">VRGKGNAFARLRWSPDYRSVADIVTIHWSSHPDRIIDLEVIDGKKTSTWYRNECKTLSPTQVAQELDINYSESVEGRVYFKFSEARQCSKEIGWDENWTTIVAWDLGLGDENALVVLSQFMGTLAVVDSYFMNEQLLRFYVDIIHGRKPKEFDLLNQVDKDKTLKFMERAKVRDYKRKTQVLGPDALARDIKSKKSVKGILRNPNVNLDFRSPVEKESRPAKLYVPMQVRVMSYKKLDMINQVSVVIDPEMDVFCVDKGQVEFIERLMNYRRKKDDDGNYTDEPVHDWASHAADALGVGILYLVRQGRVIVGKPKGL</sequence>
<dbReference type="Gene3D" id="3.30.420.280">
    <property type="match status" value="1"/>
</dbReference>
<comment type="caution">
    <text evidence="1">The sequence shown here is derived from an EMBL/GenBank/DDBJ whole genome shotgun (WGS) entry which is preliminary data.</text>
</comment>
<name>A0A0F9BVY2_9ZZZZ</name>
<protein>
    <recommendedName>
        <fullName evidence="2">Terminase large subunit gp17-like C-terminal domain-containing protein</fullName>
    </recommendedName>
</protein>
<evidence type="ECO:0008006" key="2">
    <source>
        <dbReference type="Google" id="ProtNLM"/>
    </source>
</evidence>
<proteinExistence type="predicted"/>